<keyword evidence="5 6" id="KW-0326">Glycosidase</keyword>
<evidence type="ECO:0000256" key="6">
    <source>
        <dbReference type="HAMAP-Rule" id="MF_01876"/>
    </source>
</evidence>
<dbReference type="AlphaFoldDB" id="A0A8J8SD54"/>
<comment type="cofactor">
    <cofactor evidence="6">
        <name>Mn(2+)</name>
        <dbReference type="ChEBI" id="CHEBI:29035"/>
    </cofactor>
    <text evidence="6">Binds 1 Mn(2+) ion per subunit.</text>
</comment>
<feature type="binding site" evidence="6">
    <location>
        <position position="138"/>
    </location>
    <ligand>
        <name>Mn(2+)</name>
        <dbReference type="ChEBI" id="CHEBI:29035"/>
    </ligand>
</feature>
<evidence type="ECO:0000256" key="4">
    <source>
        <dbReference type="ARBA" id="ARBA00023239"/>
    </source>
</evidence>
<sequence>MLDYMDIKPEVKRALEENKPVVALESTIISHGMSYPENIESAKTCESEIRKEGGVPATIAIIGGRMKVGLTDEELVYFGETKGIRKASRRDVPMLIASKLDGATTVATTMLIANLAGIKVFATGGIGGVHRNAQQTFDISADLMELANTNVAVVSAGVKSILDIGLTLEYLETQGVPVIGYGTNDFPAFYTRKSGYSVDYNADSTEIIAKAIKVKEDLNIKGGMVIGNPIPEEYEMDYDFINNAIDKAVQDAEKKGIKGKNITPFILSEIHHITEGKSLYSNKKLVYNNARVAAKIAKELCALY</sequence>
<keyword evidence="4 6" id="KW-0456">Lyase</keyword>
<dbReference type="EC" id="4.2.1.70" evidence="6"/>
<feature type="binding site" evidence="6">
    <location>
        <position position="86"/>
    </location>
    <ligand>
        <name>substrate</name>
    </ligand>
</feature>
<dbReference type="GO" id="GO:0005737">
    <property type="term" value="C:cytoplasm"/>
    <property type="evidence" value="ECO:0007669"/>
    <property type="project" value="TreeGrafter"/>
</dbReference>
<keyword evidence="1 6" id="KW-0479">Metal-binding</keyword>
<dbReference type="HAMAP" id="MF_01876">
    <property type="entry name" value="PsiMP_glycosidase"/>
    <property type="match status" value="1"/>
</dbReference>
<protein>
    <recommendedName>
        <fullName evidence="6">Pseudouridine-5'-phosphate glycosidase</fullName>
        <shortName evidence="6">PsiMP glycosidase</shortName>
        <ecNumber evidence="6">4.2.1.70</ecNumber>
    </recommendedName>
</protein>
<dbReference type="InterPro" id="IPR007342">
    <property type="entry name" value="PsuG"/>
</dbReference>
<dbReference type="Proteomes" id="UP000677305">
    <property type="component" value="Chromosome"/>
</dbReference>
<evidence type="ECO:0000256" key="3">
    <source>
        <dbReference type="ARBA" id="ARBA00023211"/>
    </source>
</evidence>
<feature type="active site" description="Proton donor" evidence="6">
    <location>
        <position position="25"/>
    </location>
</feature>
<keyword evidence="8" id="KW-1185">Reference proteome</keyword>
<dbReference type="GO" id="GO:0046113">
    <property type="term" value="P:nucleobase catabolic process"/>
    <property type="evidence" value="ECO:0007669"/>
    <property type="project" value="UniProtKB-UniRule"/>
</dbReference>
<keyword evidence="2 6" id="KW-0378">Hydrolase</keyword>
<evidence type="ECO:0000256" key="2">
    <source>
        <dbReference type="ARBA" id="ARBA00022801"/>
    </source>
</evidence>
<evidence type="ECO:0000313" key="7">
    <source>
        <dbReference type="EMBL" id="QUH30116.1"/>
    </source>
</evidence>
<dbReference type="Pfam" id="PF04227">
    <property type="entry name" value="Indigoidine_A"/>
    <property type="match status" value="1"/>
</dbReference>
<feature type="binding site" evidence="6">
    <location>
        <position position="106"/>
    </location>
    <ligand>
        <name>substrate</name>
    </ligand>
</feature>
<comment type="catalytic activity">
    <reaction evidence="6">
        <text>D-ribose 5-phosphate + uracil = psi-UMP + H2O</text>
        <dbReference type="Rhea" id="RHEA:18337"/>
        <dbReference type="ChEBI" id="CHEBI:15377"/>
        <dbReference type="ChEBI" id="CHEBI:17568"/>
        <dbReference type="ChEBI" id="CHEBI:58380"/>
        <dbReference type="ChEBI" id="CHEBI:78346"/>
        <dbReference type="EC" id="4.2.1.70"/>
    </reaction>
</comment>
<dbReference type="GO" id="GO:0046872">
    <property type="term" value="F:metal ion binding"/>
    <property type="evidence" value="ECO:0007669"/>
    <property type="project" value="UniProtKB-KW"/>
</dbReference>
<comment type="similarity">
    <text evidence="6">Belongs to the pseudouridine-5'-phosphate glycosidase family.</text>
</comment>
<evidence type="ECO:0000256" key="1">
    <source>
        <dbReference type="ARBA" id="ARBA00022723"/>
    </source>
</evidence>
<gene>
    <name evidence="6" type="primary">psuG</name>
    <name evidence="7" type="ORF">HYG85_14815</name>
</gene>
<feature type="active site" description="Nucleophile" evidence="6">
    <location>
        <position position="159"/>
    </location>
</feature>
<dbReference type="RefSeq" id="WP_212690332.1">
    <property type="nucleotide sequence ID" value="NZ_CP058561.1"/>
</dbReference>
<reference evidence="7 8" key="1">
    <citation type="submission" date="2020-07" db="EMBL/GenBank/DDBJ databases">
        <title>Vallitalea guaymasensis genome.</title>
        <authorList>
            <person name="Postec A."/>
        </authorList>
    </citation>
    <scope>NUCLEOTIDE SEQUENCE [LARGE SCALE GENOMIC DNA]</scope>
    <source>
        <strain evidence="7 8">Ra1766G1</strain>
    </source>
</reference>
<dbReference type="KEGG" id="vgu:HYG85_14815"/>
<dbReference type="PANTHER" id="PTHR42909">
    <property type="entry name" value="ZGC:136858"/>
    <property type="match status" value="1"/>
</dbReference>
<dbReference type="GO" id="GO:0016798">
    <property type="term" value="F:hydrolase activity, acting on glycosyl bonds"/>
    <property type="evidence" value="ECO:0007669"/>
    <property type="project" value="UniProtKB-KW"/>
</dbReference>
<feature type="binding site" evidence="6">
    <location>
        <begin position="140"/>
        <end position="142"/>
    </location>
    <ligand>
        <name>substrate</name>
    </ligand>
</feature>
<comment type="function">
    <text evidence="6">Catalyzes the reversible cleavage of pseudouridine 5'-phosphate (PsiMP) to ribose 5-phosphate and uracil. Functions biologically in the cleavage direction, as part of a pseudouridine degradation pathway.</text>
</comment>
<dbReference type="SUPFAM" id="SSF110581">
    <property type="entry name" value="Indigoidine synthase A-like"/>
    <property type="match status" value="1"/>
</dbReference>
<dbReference type="PANTHER" id="PTHR42909:SF1">
    <property type="entry name" value="CARBOHYDRATE KINASE PFKB DOMAIN-CONTAINING PROTEIN"/>
    <property type="match status" value="1"/>
</dbReference>
<comment type="subunit">
    <text evidence="6">Homotrimer.</text>
</comment>
<keyword evidence="3 6" id="KW-0464">Manganese</keyword>
<name>A0A8J8SD54_9FIRM</name>
<organism evidence="7 8">
    <name type="scientific">Vallitalea guaymasensis</name>
    <dbReference type="NCBI Taxonomy" id="1185412"/>
    <lineage>
        <taxon>Bacteria</taxon>
        <taxon>Bacillati</taxon>
        <taxon>Bacillota</taxon>
        <taxon>Clostridia</taxon>
        <taxon>Lachnospirales</taxon>
        <taxon>Vallitaleaceae</taxon>
        <taxon>Vallitalea</taxon>
    </lineage>
</organism>
<evidence type="ECO:0000256" key="5">
    <source>
        <dbReference type="ARBA" id="ARBA00023295"/>
    </source>
</evidence>
<dbReference type="GO" id="GO:0004730">
    <property type="term" value="F:pseudouridylate synthase activity"/>
    <property type="evidence" value="ECO:0007669"/>
    <property type="project" value="UniProtKB-UniRule"/>
</dbReference>
<accession>A0A8J8SD54</accession>
<evidence type="ECO:0000313" key="8">
    <source>
        <dbReference type="Proteomes" id="UP000677305"/>
    </source>
</evidence>
<dbReference type="Gene3D" id="3.40.1790.10">
    <property type="entry name" value="Indigoidine synthase domain"/>
    <property type="match status" value="1"/>
</dbReference>
<proteinExistence type="inferred from homology"/>
<dbReference type="InterPro" id="IPR022830">
    <property type="entry name" value="Indigdn_synthA-like"/>
</dbReference>
<dbReference type="EMBL" id="CP058561">
    <property type="protein sequence ID" value="QUH30116.1"/>
    <property type="molecule type" value="Genomic_DNA"/>
</dbReference>